<feature type="domain" description="TIL-like" evidence="1">
    <location>
        <begin position="152"/>
        <end position="197"/>
    </location>
</feature>
<evidence type="ECO:0000259" key="1">
    <source>
        <dbReference type="Pfam" id="PF22897"/>
    </source>
</evidence>
<evidence type="ECO:0000313" key="3">
    <source>
        <dbReference type="Proteomes" id="UP000038040"/>
    </source>
</evidence>
<proteinExistence type="predicted"/>
<keyword evidence="4" id="KW-1185">Reference proteome</keyword>
<dbReference type="Proteomes" id="UP000038040">
    <property type="component" value="Unplaced"/>
</dbReference>
<dbReference type="EMBL" id="UYYG01001172">
    <property type="protein sequence ID" value="VDN58771.1"/>
    <property type="molecule type" value="Genomic_DNA"/>
</dbReference>
<feature type="domain" description="TIL-like" evidence="1">
    <location>
        <begin position="14"/>
        <end position="53"/>
    </location>
</feature>
<gene>
    <name evidence="2" type="ORF">DME_LOCUS8744</name>
</gene>
<organism evidence="3 5">
    <name type="scientific">Dracunculus medinensis</name>
    <name type="common">Guinea worm</name>
    <dbReference type="NCBI Taxonomy" id="318479"/>
    <lineage>
        <taxon>Eukaryota</taxon>
        <taxon>Metazoa</taxon>
        <taxon>Ecdysozoa</taxon>
        <taxon>Nematoda</taxon>
        <taxon>Chromadorea</taxon>
        <taxon>Rhabditida</taxon>
        <taxon>Spirurina</taxon>
        <taxon>Dracunculoidea</taxon>
        <taxon>Dracunculidae</taxon>
        <taxon>Dracunculus</taxon>
    </lineage>
</organism>
<protein>
    <submittedName>
        <fullName evidence="5">EB domain-containing protein</fullName>
    </submittedName>
</protein>
<sequence length="285" mass="31999">MLNELINDSGCRLVGSSCGENMVLEIFSKLNGSCVDKCVCAYNSVENDIGCVKCDWEEEDVDDADDNNDDSDNSVNDDGVDDNAYLTASISMKGYRSSGIASASKPTRLLNYPVVVKNSSGKIEKRKENEMRCIQSGTCKLNEIFHELDCAQLGRSCGPNMELGVIDTRPSRKSKSWKCVMQCQCAYGYIETNNRCTEIAKNEKERMNCMRGRCSLNEAVQDNGCSLKDQFCGQNMKFALIKQSTYRNHISCIVQCKYEEGFEEENGQCIREYVRNSKRKNSVSF</sequence>
<dbReference type="WBParaSite" id="DME_0000494501-mRNA-1">
    <property type="protein sequence ID" value="DME_0000494501-mRNA-1"/>
    <property type="gene ID" value="DME_0000494501"/>
</dbReference>
<dbReference type="Pfam" id="PF22897">
    <property type="entry name" value="TIL_2"/>
    <property type="match status" value="3"/>
</dbReference>
<dbReference type="InterPro" id="IPR054450">
    <property type="entry name" value="TIL-like_dom"/>
</dbReference>
<accession>A0A0N4UCF2</accession>
<name>A0A0N4UCF2_DRAME</name>
<evidence type="ECO:0000313" key="4">
    <source>
        <dbReference type="Proteomes" id="UP000274756"/>
    </source>
</evidence>
<evidence type="ECO:0000313" key="2">
    <source>
        <dbReference type="EMBL" id="VDN58771.1"/>
    </source>
</evidence>
<dbReference type="AlphaFoldDB" id="A0A0N4UCF2"/>
<evidence type="ECO:0000313" key="5">
    <source>
        <dbReference type="WBParaSite" id="DME_0000494501-mRNA-1"/>
    </source>
</evidence>
<reference evidence="2 4" key="2">
    <citation type="submission" date="2018-11" db="EMBL/GenBank/DDBJ databases">
        <authorList>
            <consortium name="Pathogen Informatics"/>
        </authorList>
    </citation>
    <scope>NUCLEOTIDE SEQUENCE [LARGE SCALE GENOMIC DNA]</scope>
</reference>
<dbReference type="Proteomes" id="UP000274756">
    <property type="component" value="Unassembled WGS sequence"/>
</dbReference>
<feature type="domain" description="TIL-like" evidence="1">
    <location>
        <begin position="232"/>
        <end position="271"/>
    </location>
</feature>
<reference evidence="5" key="1">
    <citation type="submission" date="2016-04" db="UniProtKB">
        <authorList>
            <consortium name="WormBaseParasite"/>
        </authorList>
    </citation>
    <scope>IDENTIFICATION</scope>
</reference>
<dbReference type="OrthoDB" id="409374at2759"/>